<dbReference type="EMBL" id="QGKW02002228">
    <property type="protein sequence ID" value="KAF2538534.1"/>
    <property type="molecule type" value="Genomic_DNA"/>
</dbReference>
<gene>
    <name evidence="1" type="ORF">F2Q68_00020824</name>
</gene>
<comment type="caution">
    <text evidence="1">The sequence shown here is derived from an EMBL/GenBank/DDBJ whole genome shotgun (WGS) entry which is preliminary data.</text>
</comment>
<accession>A0A3N6QTS6</accession>
<proteinExistence type="predicted"/>
<reference evidence="1" key="1">
    <citation type="submission" date="2019-12" db="EMBL/GenBank/DDBJ databases">
        <title>Genome sequencing and annotation of Brassica cretica.</title>
        <authorList>
            <person name="Studholme D.J."/>
            <person name="Sarris P.F."/>
        </authorList>
    </citation>
    <scope>NUCLEOTIDE SEQUENCE</scope>
    <source>
        <strain evidence="1">PFS-001/15</strain>
        <tissue evidence="1">Leaf</tissue>
    </source>
</reference>
<evidence type="ECO:0000313" key="1">
    <source>
        <dbReference type="EMBL" id="KAF2538534.1"/>
    </source>
</evidence>
<organism evidence="1 2">
    <name type="scientific">Brassica cretica</name>
    <name type="common">Mustard</name>
    <dbReference type="NCBI Taxonomy" id="69181"/>
    <lineage>
        <taxon>Eukaryota</taxon>
        <taxon>Viridiplantae</taxon>
        <taxon>Streptophyta</taxon>
        <taxon>Embryophyta</taxon>
        <taxon>Tracheophyta</taxon>
        <taxon>Spermatophyta</taxon>
        <taxon>Magnoliopsida</taxon>
        <taxon>eudicotyledons</taxon>
        <taxon>Gunneridae</taxon>
        <taxon>Pentapetalae</taxon>
        <taxon>rosids</taxon>
        <taxon>malvids</taxon>
        <taxon>Brassicales</taxon>
        <taxon>Brassicaceae</taxon>
        <taxon>Brassiceae</taxon>
        <taxon>Brassica</taxon>
    </lineage>
</organism>
<protein>
    <submittedName>
        <fullName evidence="1">Uncharacterized protein</fullName>
    </submittedName>
</protein>
<name>A0A3N6QTS6_BRACR</name>
<dbReference type="AlphaFoldDB" id="A0A3N6QTS6"/>
<evidence type="ECO:0000313" key="2">
    <source>
        <dbReference type="Proteomes" id="UP000712281"/>
    </source>
</evidence>
<dbReference type="Proteomes" id="UP000712281">
    <property type="component" value="Unassembled WGS sequence"/>
</dbReference>
<sequence>MESSFSCYLIPQRVKPPPPGVSNGAGLEYSSRRVLSSALDINHSRPSRY</sequence>